<gene>
    <name evidence="1" type="ORF">G3A44_00980</name>
</gene>
<evidence type="ECO:0000313" key="1">
    <source>
        <dbReference type="EMBL" id="NDY89762.1"/>
    </source>
</evidence>
<dbReference type="AlphaFoldDB" id="A0A7C9THM9"/>
<reference evidence="1 2" key="1">
    <citation type="submission" date="2020-02" db="EMBL/GenBank/DDBJ databases">
        <title>Ideonella bacterium strain TBM-1.</title>
        <authorList>
            <person name="Chen W.-M."/>
        </authorList>
    </citation>
    <scope>NUCLEOTIDE SEQUENCE [LARGE SCALE GENOMIC DNA]</scope>
    <source>
        <strain evidence="1 2">TBM-1</strain>
    </source>
</reference>
<organism evidence="1 2">
    <name type="scientific">Ideonella livida</name>
    <dbReference type="NCBI Taxonomy" id="2707176"/>
    <lineage>
        <taxon>Bacteria</taxon>
        <taxon>Pseudomonadati</taxon>
        <taxon>Pseudomonadota</taxon>
        <taxon>Betaproteobacteria</taxon>
        <taxon>Burkholderiales</taxon>
        <taxon>Sphaerotilaceae</taxon>
        <taxon>Ideonella</taxon>
    </lineage>
</organism>
<proteinExistence type="predicted"/>
<evidence type="ECO:0000313" key="2">
    <source>
        <dbReference type="Proteomes" id="UP000484255"/>
    </source>
</evidence>
<dbReference type="EMBL" id="JAAGOH010000001">
    <property type="protein sequence ID" value="NDY89762.1"/>
    <property type="molecule type" value="Genomic_DNA"/>
</dbReference>
<evidence type="ECO:0008006" key="3">
    <source>
        <dbReference type="Google" id="ProtNLM"/>
    </source>
</evidence>
<accession>A0A7C9THM9</accession>
<protein>
    <recommendedName>
        <fullName evidence="3">HTH cro/C1-type domain-containing protein</fullName>
    </recommendedName>
</protein>
<dbReference type="RefSeq" id="WP_163455614.1">
    <property type="nucleotide sequence ID" value="NZ_JAAGOH010000001.1"/>
</dbReference>
<comment type="caution">
    <text evidence="1">The sequence shown here is derived from an EMBL/GenBank/DDBJ whole genome shotgun (WGS) entry which is preliminary data.</text>
</comment>
<sequence>MSSLRERLEEVMAAKKWTRSDLLRITGQSQSLVSQWLGKGSKEINEMHKLGAAVALARESGYSALWIAIGEGPKFVRDVEDARLVGQSATQKQDLGAALTLLAGAVAHRTRVERAQLAALLRMLAEEPDDREETCAAVMACLEPKSYFRYLQTWEETARSVALRLNPEWLGTGQDFVDLVDEMRAKGEGGMLAEVPKLPDLTRKAK</sequence>
<name>A0A7C9THM9_9BURK</name>
<keyword evidence="2" id="KW-1185">Reference proteome</keyword>
<dbReference type="Proteomes" id="UP000484255">
    <property type="component" value="Unassembled WGS sequence"/>
</dbReference>